<evidence type="ECO:0000256" key="4">
    <source>
        <dbReference type="ARBA" id="ARBA00022807"/>
    </source>
</evidence>
<evidence type="ECO:0000259" key="8">
    <source>
        <dbReference type="SMART" id="SM00848"/>
    </source>
</evidence>
<evidence type="ECO:0000256" key="6">
    <source>
        <dbReference type="ARBA" id="ARBA00023157"/>
    </source>
</evidence>
<dbReference type="AlphaFoldDB" id="A0A132A2I0"/>
<keyword evidence="5" id="KW-0865">Zymogen</keyword>
<evidence type="ECO:0000256" key="5">
    <source>
        <dbReference type="ARBA" id="ARBA00023145"/>
    </source>
</evidence>
<dbReference type="PROSITE" id="PS00139">
    <property type="entry name" value="THIOL_PROTEASE_CYS"/>
    <property type="match status" value="1"/>
</dbReference>
<dbReference type="InterPro" id="IPR013128">
    <property type="entry name" value="Peptidase_C1A"/>
</dbReference>
<dbReference type="GO" id="GO:0006508">
    <property type="term" value="P:proteolysis"/>
    <property type="evidence" value="ECO:0007669"/>
    <property type="project" value="UniProtKB-KW"/>
</dbReference>
<keyword evidence="2 9" id="KW-0645">Protease</keyword>
<proteinExistence type="inferred from homology"/>
<dbReference type="OrthoDB" id="6495722at2759"/>
<name>A0A132A2I0_SARSC</name>
<dbReference type="SUPFAM" id="SSF54001">
    <property type="entry name" value="Cysteine proteinases"/>
    <property type="match status" value="1"/>
</dbReference>
<dbReference type="InterPro" id="IPR013201">
    <property type="entry name" value="Prot_inhib_I29"/>
</dbReference>
<evidence type="ECO:0000313" key="10">
    <source>
        <dbReference type="Proteomes" id="UP000616769"/>
    </source>
</evidence>
<dbReference type="CDD" id="cd02248">
    <property type="entry name" value="Peptidase_C1A"/>
    <property type="match status" value="1"/>
</dbReference>
<dbReference type="Gene3D" id="3.90.70.10">
    <property type="entry name" value="Cysteine proteinases"/>
    <property type="match status" value="1"/>
</dbReference>
<evidence type="ECO:0000313" key="9">
    <source>
        <dbReference type="EMBL" id="KPM05039.1"/>
    </source>
</evidence>
<dbReference type="SMART" id="SM00848">
    <property type="entry name" value="Inhibitor_I29"/>
    <property type="match status" value="1"/>
</dbReference>
<protein>
    <submittedName>
        <fullName evidence="9">Sar s 1 allergen (Cysteine protease-like protein 1)</fullName>
    </submittedName>
</protein>
<reference evidence="9 10" key="1">
    <citation type="journal article" date="2015" name="Parasit. Vectors">
        <title>Draft genome of the scabies mite.</title>
        <authorList>
            <person name="Rider S.D.Jr."/>
            <person name="Morgan M.S."/>
            <person name="Arlian L.G."/>
        </authorList>
    </citation>
    <scope>NUCLEOTIDE SEQUENCE [LARGE SCALE GENOMIC DNA]</scope>
    <source>
        <strain evidence="9">Arlian Lab</strain>
    </source>
</reference>
<feature type="domain" description="Cathepsin propeptide inhibitor" evidence="8">
    <location>
        <begin position="34"/>
        <end position="84"/>
    </location>
</feature>
<dbReference type="GO" id="GO:0008234">
    <property type="term" value="F:cysteine-type peptidase activity"/>
    <property type="evidence" value="ECO:0007669"/>
    <property type="project" value="UniProtKB-KW"/>
</dbReference>
<dbReference type="VEuPathDB" id="VectorBase:SSCA010211"/>
<keyword evidence="6" id="KW-1015">Disulfide bond</keyword>
<feature type="domain" description="Peptidase C1A papain C-terminal" evidence="7">
    <location>
        <begin position="114"/>
        <end position="328"/>
    </location>
</feature>
<gene>
    <name evidence="9" type="ORF">QR98_0034980</name>
</gene>
<sequence>MNTFCCKFVCFVFITICLDFISIRCDENESINTFDLFKSRFQKTYRSIEDELEAERNFNDSLSYVLQTIGTKINAHSDLSGEEFARKFSSNIESIEASNDDYKPYACDFLPGQYPAQIDLRDIGHLTSIKNQGNCGACWAFATICTIESLLLASKQVSPCKFSLSEQNLIDCASKRGCDGEKQSTGYRFLQQNGTCESSRYPYVAKVQQCKHPFGPNYKIRDFCMIHPENPTIVKTVLAKFKAAVSTSLQILDMDKFRHYDGKSVIINDFKAKPLNHAVNIVGYGPKFGRQAWIVRNSWGTSWGDKGYAYVSQDSSIFGITKRVYVAWL</sequence>
<dbReference type="Pfam" id="PF00112">
    <property type="entry name" value="Peptidase_C1"/>
    <property type="match status" value="1"/>
</dbReference>
<organism evidence="9 10">
    <name type="scientific">Sarcoptes scabiei</name>
    <name type="common">Itch mite</name>
    <name type="synonym">Acarus scabiei</name>
    <dbReference type="NCBI Taxonomy" id="52283"/>
    <lineage>
        <taxon>Eukaryota</taxon>
        <taxon>Metazoa</taxon>
        <taxon>Ecdysozoa</taxon>
        <taxon>Arthropoda</taxon>
        <taxon>Chelicerata</taxon>
        <taxon>Arachnida</taxon>
        <taxon>Acari</taxon>
        <taxon>Acariformes</taxon>
        <taxon>Sarcoptiformes</taxon>
        <taxon>Astigmata</taxon>
        <taxon>Psoroptidia</taxon>
        <taxon>Sarcoptoidea</taxon>
        <taxon>Sarcoptidae</taxon>
        <taxon>Sarcoptinae</taxon>
        <taxon>Sarcoptes</taxon>
    </lineage>
</organism>
<dbReference type="PANTHER" id="PTHR12411">
    <property type="entry name" value="CYSTEINE PROTEASE FAMILY C1-RELATED"/>
    <property type="match status" value="1"/>
</dbReference>
<dbReference type="InterPro" id="IPR038765">
    <property type="entry name" value="Papain-like_cys_pep_sf"/>
</dbReference>
<dbReference type="InterPro" id="IPR000169">
    <property type="entry name" value="Pept_cys_AS"/>
</dbReference>
<dbReference type="InterPro" id="IPR000668">
    <property type="entry name" value="Peptidase_C1A_C"/>
</dbReference>
<keyword evidence="4" id="KW-0788">Thiol protease</keyword>
<evidence type="ECO:0000259" key="7">
    <source>
        <dbReference type="SMART" id="SM00645"/>
    </source>
</evidence>
<dbReference type="PRINTS" id="PR00705">
    <property type="entry name" value="PAPAIN"/>
</dbReference>
<comment type="caution">
    <text evidence="9">The sequence shown here is derived from an EMBL/GenBank/DDBJ whole genome shotgun (WGS) entry which is preliminary data.</text>
</comment>
<evidence type="ECO:0000256" key="3">
    <source>
        <dbReference type="ARBA" id="ARBA00022801"/>
    </source>
</evidence>
<dbReference type="EMBL" id="JXLN01010058">
    <property type="protein sequence ID" value="KPM05039.1"/>
    <property type="molecule type" value="Genomic_DNA"/>
</dbReference>
<dbReference type="InterPro" id="IPR025660">
    <property type="entry name" value="Pept_his_AS"/>
</dbReference>
<evidence type="ECO:0000256" key="2">
    <source>
        <dbReference type="ARBA" id="ARBA00022670"/>
    </source>
</evidence>
<dbReference type="SMART" id="SM00645">
    <property type="entry name" value="Pept_C1"/>
    <property type="match status" value="1"/>
</dbReference>
<accession>A0A132A2I0</accession>
<dbReference type="InterPro" id="IPR039417">
    <property type="entry name" value="Peptidase_C1A_papain-like"/>
</dbReference>
<dbReference type="Proteomes" id="UP000616769">
    <property type="component" value="Unassembled WGS sequence"/>
</dbReference>
<dbReference type="PROSITE" id="PS00639">
    <property type="entry name" value="THIOL_PROTEASE_HIS"/>
    <property type="match status" value="1"/>
</dbReference>
<keyword evidence="3" id="KW-0378">Hydrolase</keyword>
<comment type="similarity">
    <text evidence="1">Belongs to the peptidase C1 family.</text>
</comment>
<evidence type="ECO:0000256" key="1">
    <source>
        <dbReference type="ARBA" id="ARBA00008455"/>
    </source>
</evidence>